<dbReference type="EC" id="2.3.2.27" evidence="2"/>
<evidence type="ECO:0000256" key="1">
    <source>
        <dbReference type="ARBA" id="ARBA00000900"/>
    </source>
</evidence>
<name>A0A6A2XDE8_HIBSY</name>
<evidence type="ECO:0000256" key="2">
    <source>
        <dbReference type="ARBA" id="ARBA00012483"/>
    </source>
</evidence>
<dbReference type="GO" id="GO:0061630">
    <property type="term" value="F:ubiquitin protein ligase activity"/>
    <property type="evidence" value="ECO:0007669"/>
    <property type="project" value="UniProtKB-EC"/>
</dbReference>
<evidence type="ECO:0000256" key="4">
    <source>
        <dbReference type="ARBA" id="ARBA00023015"/>
    </source>
</evidence>
<gene>
    <name evidence="6" type="ORF">F3Y22_tig00116958pilonHSYRG00143</name>
</gene>
<evidence type="ECO:0000256" key="5">
    <source>
        <dbReference type="ARBA" id="ARBA00023163"/>
    </source>
</evidence>
<sequence>MSDMHENHRRSWSGCSHSLFPRLLLGLHSQVERFEEKMTSLLVAPRPRSTATDRRRVIERTRREINSVNRRSRPLPWRRSFGRAGTVSLNVIAERKLQWRASMYNRRLQAVSMSHGISSQQNLPRNASDKEKIMQRIEPWIRRELQAILGDPDPSIILHVASSLLFSGHEGKFAGSFSSSRQLGFDDNFLAPLEPFLHDRTNMFWHEMRCFIESSFTMETYDAVVDYRQLE</sequence>
<keyword evidence="5" id="KW-0804">Transcription</keyword>
<keyword evidence="3" id="KW-0808">Transferase</keyword>
<evidence type="ECO:0000313" key="6">
    <source>
        <dbReference type="EMBL" id="KAE8660136.1"/>
    </source>
</evidence>
<protein>
    <recommendedName>
        <fullName evidence="2">RING-type E3 ubiquitin transferase</fullName>
        <ecNumber evidence="2">2.3.2.27</ecNumber>
    </recommendedName>
</protein>
<reference evidence="6" key="1">
    <citation type="submission" date="2019-09" db="EMBL/GenBank/DDBJ databases">
        <title>Draft genome information of white flower Hibiscus syriacus.</title>
        <authorList>
            <person name="Kim Y.-M."/>
        </authorList>
    </citation>
    <scope>NUCLEOTIDE SEQUENCE [LARGE SCALE GENOMIC DNA]</scope>
    <source>
        <strain evidence="6">YM2019G1</strain>
    </source>
</reference>
<evidence type="ECO:0000256" key="3">
    <source>
        <dbReference type="ARBA" id="ARBA00022679"/>
    </source>
</evidence>
<evidence type="ECO:0000313" key="7">
    <source>
        <dbReference type="Proteomes" id="UP000436088"/>
    </source>
</evidence>
<dbReference type="PANTHER" id="PTHR46077:SF1">
    <property type="entry name" value="TOP1 BINDING ARGININE_SERINE RICH PROTEIN, E3 UBIQUITIN LIGASE"/>
    <property type="match status" value="1"/>
</dbReference>
<dbReference type="GO" id="GO:0000209">
    <property type="term" value="P:protein polyubiquitination"/>
    <property type="evidence" value="ECO:0007669"/>
    <property type="project" value="TreeGrafter"/>
</dbReference>
<dbReference type="PANTHER" id="PTHR46077">
    <property type="entry name" value="E3 UBIQUITIN-PROTEIN LIGASE TOPORS"/>
    <property type="match status" value="1"/>
</dbReference>
<dbReference type="AlphaFoldDB" id="A0A6A2XDE8"/>
<comment type="caution">
    <text evidence="6">The sequence shown here is derived from an EMBL/GenBank/DDBJ whole genome shotgun (WGS) entry which is preliminary data.</text>
</comment>
<keyword evidence="4" id="KW-0805">Transcription regulation</keyword>
<keyword evidence="7" id="KW-1185">Reference proteome</keyword>
<accession>A0A6A2XDE8</accession>
<organism evidence="6 7">
    <name type="scientific">Hibiscus syriacus</name>
    <name type="common">Rose of Sharon</name>
    <dbReference type="NCBI Taxonomy" id="106335"/>
    <lineage>
        <taxon>Eukaryota</taxon>
        <taxon>Viridiplantae</taxon>
        <taxon>Streptophyta</taxon>
        <taxon>Embryophyta</taxon>
        <taxon>Tracheophyta</taxon>
        <taxon>Spermatophyta</taxon>
        <taxon>Magnoliopsida</taxon>
        <taxon>eudicotyledons</taxon>
        <taxon>Gunneridae</taxon>
        <taxon>Pentapetalae</taxon>
        <taxon>rosids</taxon>
        <taxon>malvids</taxon>
        <taxon>Malvales</taxon>
        <taxon>Malvaceae</taxon>
        <taxon>Malvoideae</taxon>
        <taxon>Hibiscus</taxon>
    </lineage>
</organism>
<comment type="catalytic activity">
    <reaction evidence="1">
        <text>S-ubiquitinyl-[E2 ubiquitin-conjugating enzyme]-L-cysteine + [acceptor protein]-L-lysine = [E2 ubiquitin-conjugating enzyme]-L-cysteine + N(6)-ubiquitinyl-[acceptor protein]-L-lysine.</text>
        <dbReference type="EC" id="2.3.2.27"/>
    </reaction>
</comment>
<dbReference type="GO" id="GO:0006513">
    <property type="term" value="P:protein monoubiquitination"/>
    <property type="evidence" value="ECO:0007669"/>
    <property type="project" value="TreeGrafter"/>
</dbReference>
<dbReference type="EMBL" id="VEPZ02001733">
    <property type="protein sequence ID" value="KAE8660136.1"/>
    <property type="molecule type" value="Genomic_DNA"/>
</dbReference>
<dbReference type="Proteomes" id="UP000436088">
    <property type="component" value="Unassembled WGS sequence"/>
</dbReference>
<proteinExistence type="predicted"/>